<sequence>MTRQIASVLQCSNDKTIQLQMQAQLWQILDKI</sequence>
<evidence type="ECO:0000313" key="1">
    <source>
        <dbReference type="EMBL" id="ASC70067.1"/>
    </source>
</evidence>
<organism evidence="1 2">
    <name type="scientific">Halomicronema hongdechloris C2206</name>
    <dbReference type="NCBI Taxonomy" id="1641165"/>
    <lineage>
        <taxon>Bacteria</taxon>
        <taxon>Bacillati</taxon>
        <taxon>Cyanobacteriota</taxon>
        <taxon>Cyanophyceae</taxon>
        <taxon>Nodosilineales</taxon>
        <taxon>Nodosilineaceae</taxon>
        <taxon>Halomicronema</taxon>
    </lineage>
</organism>
<proteinExistence type="predicted"/>
<dbReference type="KEGG" id="hhg:XM38_009970"/>
<reference evidence="1 2" key="1">
    <citation type="journal article" date="2016" name="Biochim. Biophys. Acta">
        <title>Characterization of red-shifted phycobilisomes isolated from the chlorophyll f-containing cyanobacterium Halomicronema hongdechloris.</title>
        <authorList>
            <person name="Li Y."/>
            <person name="Lin Y."/>
            <person name="Garvey C.J."/>
            <person name="Birch D."/>
            <person name="Corkery R.W."/>
            <person name="Loughlin P.C."/>
            <person name="Scheer H."/>
            <person name="Willows R.D."/>
            <person name="Chen M."/>
        </authorList>
    </citation>
    <scope>NUCLEOTIDE SEQUENCE [LARGE SCALE GENOMIC DNA]</scope>
    <source>
        <strain evidence="1 2">C2206</strain>
    </source>
</reference>
<gene>
    <name evidence="1" type="ORF">XM38_009970</name>
</gene>
<protein>
    <submittedName>
        <fullName evidence="1">Uncharacterized protein</fullName>
    </submittedName>
</protein>
<keyword evidence="2" id="KW-1185">Reference proteome</keyword>
<dbReference type="EMBL" id="CP021983">
    <property type="protein sequence ID" value="ASC70067.1"/>
    <property type="molecule type" value="Genomic_DNA"/>
</dbReference>
<evidence type="ECO:0000313" key="2">
    <source>
        <dbReference type="Proteomes" id="UP000191901"/>
    </source>
</evidence>
<dbReference type="Proteomes" id="UP000191901">
    <property type="component" value="Chromosome"/>
</dbReference>
<accession>A0A1Z3HIY1</accession>
<dbReference type="AlphaFoldDB" id="A0A1Z3HIY1"/>
<name>A0A1Z3HIY1_9CYAN</name>